<evidence type="ECO:0000313" key="4">
    <source>
        <dbReference type="Proteomes" id="UP000263900"/>
    </source>
</evidence>
<dbReference type="HAMAP" id="MF_00758">
    <property type="entry name" value="UPF0301"/>
    <property type="match status" value="1"/>
</dbReference>
<dbReference type="Gene3D" id="3.40.1740.10">
    <property type="entry name" value="VC0467-like"/>
    <property type="match status" value="1"/>
</dbReference>
<evidence type="ECO:0000256" key="1">
    <source>
        <dbReference type="ARBA" id="ARBA00009600"/>
    </source>
</evidence>
<proteinExistence type="inferred from homology"/>
<dbReference type="EMBL" id="CP032157">
    <property type="protein sequence ID" value="AXY77682.1"/>
    <property type="molecule type" value="Genomic_DNA"/>
</dbReference>
<dbReference type="PANTHER" id="PTHR30327:SF1">
    <property type="entry name" value="UPF0301 PROTEIN YQGE"/>
    <property type="match status" value="1"/>
</dbReference>
<dbReference type="Pfam" id="PF02622">
    <property type="entry name" value="DUF179"/>
    <property type="match status" value="1"/>
</dbReference>
<gene>
    <name evidence="3" type="ORF">D3H65_28500</name>
</gene>
<dbReference type="KEGG" id="pseg:D3H65_28500"/>
<protein>
    <recommendedName>
        <fullName evidence="2">UPF0301 protein D3H65_28500</fullName>
    </recommendedName>
</protein>
<dbReference type="RefSeq" id="WP_119053555.1">
    <property type="nucleotide sequence ID" value="NZ_CP032157.1"/>
</dbReference>
<dbReference type="GO" id="GO:0005829">
    <property type="term" value="C:cytosol"/>
    <property type="evidence" value="ECO:0007669"/>
    <property type="project" value="TreeGrafter"/>
</dbReference>
<reference evidence="3 4" key="1">
    <citation type="submission" date="2018-09" db="EMBL/GenBank/DDBJ databases">
        <title>Genome sequencing of strain 6GH32-13.</title>
        <authorList>
            <person name="Weon H.-Y."/>
            <person name="Heo J."/>
            <person name="Kwon S.-W."/>
        </authorList>
    </citation>
    <scope>NUCLEOTIDE SEQUENCE [LARGE SCALE GENOMIC DNA]</scope>
    <source>
        <strain evidence="3 4">5GH32-13</strain>
    </source>
</reference>
<dbReference type="InterPro" id="IPR003774">
    <property type="entry name" value="AlgH-like"/>
</dbReference>
<dbReference type="AlphaFoldDB" id="A0A3B7MT38"/>
<sequence length="183" mass="20828">MIKPGPGTLLIAEPFLKDPNFMRTVVFLCDHQDEGSFGFVLNRAYEHTLNELMNNLDELKLPVFYGGPVQMDTIHFLHQYPTLIPGSFQVLDGIYWGGDFETAINLIRDGSIDVAKIRFFIGYSGWGSGQLNDELKENSWLTAEATKKLVFHRNTDEIWKDALKHLGGDYEMMANFPIDPQLN</sequence>
<evidence type="ECO:0000313" key="3">
    <source>
        <dbReference type="EMBL" id="AXY77682.1"/>
    </source>
</evidence>
<organism evidence="3 4">
    <name type="scientific">Paraflavitalea soli</name>
    <dbReference type="NCBI Taxonomy" id="2315862"/>
    <lineage>
        <taxon>Bacteria</taxon>
        <taxon>Pseudomonadati</taxon>
        <taxon>Bacteroidota</taxon>
        <taxon>Chitinophagia</taxon>
        <taxon>Chitinophagales</taxon>
        <taxon>Chitinophagaceae</taxon>
        <taxon>Paraflavitalea</taxon>
    </lineage>
</organism>
<comment type="similarity">
    <text evidence="1 2">Belongs to the UPF0301 (AlgH) family.</text>
</comment>
<accession>A0A3B7MT38</accession>
<dbReference type="PANTHER" id="PTHR30327">
    <property type="entry name" value="UNCHARACTERIZED PROTEIN YQGE"/>
    <property type="match status" value="1"/>
</dbReference>
<dbReference type="OrthoDB" id="9807486at2"/>
<evidence type="ECO:0000256" key="2">
    <source>
        <dbReference type="HAMAP-Rule" id="MF_00758"/>
    </source>
</evidence>
<keyword evidence="4" id="KW-1185">Reference proteome</keyword>
<name>A0A3B7MT38_9BACT</name>
<dbReference type="Proteomes" id="UP000263900">
    <property type="component" value="Chromosome"/>
</dbReference>
<dbReference type="SUPFAM" id="SSF143456">
    <property type="entry name" value="VC0467-like"/>
    <property type="match status" value="1"/>
</dbReference>